<keyword evidence="5 8" id="KW-0812">Transmembrane</keyword>
<evidence type="ECO:0000256" key="5">
    <source>
        <dbReference type="ARBA" id="ARBA00022692"/>
    </source>
</evidence>
<feature type="domain" description="Wax synthase" evidence="9">
    <location>
        <begin position="317"/>
        <end position="397"/>
    </location>
</feature>
<dbReference type="Proteomes" id="UP000279236">
    <property type="component" value="Unassembled WGS sequence"/>
</dbReference>
<keyword evidence="6 8" id="KW-1133">Transmembrane helix</keyword>
<feature type="transmembrane region" description="Helical" evidence="8">
    <location>
        <begin position="391"/>
        <end position="413"/>
    </location>
</feature>
<evidence type="ECO:0000256" key="2">
    <source>
        <dbReference type="ARBA" id="ARBA00005179"/>
    </source>
</evidence>
<dbReference type="GO" id="GO:0016020">
    <property type="term" value="C:membrane"/>
    <property type="evidence" value="ECO:0007669"/>
    <property type="project" value="UniProtKB-SubCell"/>
</dbReference>
<evidence type="ECO:0000259" key="9">
    <source>
        <dbReference type="Pfam" id="PF13813"/>
    </source>
</evidence>
<dbReference type="PANTHER" id="PTHR31595">
    <property type="entry name" value="LONG-CHAIN-ALCOHOL O-FATTY-ACYLTRANSFERASE 3-RELATED"/>
    <property type="match status" value="1"/>
</dbReference>
<dbReference type="RefSeq" id="XP_028478429.1">
    <property type="nucleotide sequence ID" value="XM_028621977.1"/>
</dbReference>
<name>A0A427Y1M2_9TREE</name>
<dbReference type="EMBL" id="RSCE01000003">
    <property type="protein sequence ID" value="RSH84981.1"/>
    <property type="molecule type" value="Genomic_DNA"/>
</dbReference>
<dbReference type="GeneID" id="39591099"/>
<comment type="similarity">
    <text evidence="3">Belongs to the wax synthase family.</text>
</comment>
<feature type="transmembrane region" description="Helical" evidence="8">
    <location>
        <begin position="425"/>
        <end position="443"/>
    </location>
</feature>
<protein>
    <recommendedName>
        <fullName evidence="9">Wax synthase domain-containing protein</fullName>
    </recommendedName>
</protein>
<keyword evidence="4" id="KW-0808">Transferase</keyword>
<dbReference type="STRING" id="105984.A0A427Y1M2"/>
<gene>
    <name evidence="10" type="ORF">EHS24_006556</name>
</gene>
<evidence type="ECO:0000256" key="3">
    <source>
        <dbReference type="ARBA" id="ARBA00007282"/>
    </source>
</evidence>
<proteinExistence type="inferred from homology"/>
<dbReference type="AlphaFoldDB" id="A0A427Y1M2"/>
<dbReference type="OrthoDB" id="1077582at2759"/>
<comment type="caution">
    <text evidence="10">The sequence shown here is derived from an EMBL/GenBank/DDBJ whole genome shotgun (WGS) entry which is preliminary data.</text>
</comment>
<feature type="transmembrane region" description="Helical" evidence="8">
    <location>
        <begin position="66"/>
        <end position="85"/>
    </location>
</feature>
<evidence type="ECO:0000313" key="11">
    <source>
        <dbReference type="Proteomes" id="UP000279236"/>
    </source>
</evidence>
<dbReference type="PANTHER" id="PTHR31595:SF57">
    <property type="entry name" value="OS04G0481900 PROTEIN"/>
    <property type="match status" value="1"/>
</dbReference>
<organism evidence="10 11">
    <name type="scientific">Apiotrichum porosum</name>
    <dbReference type="NCBI Taxonomy" id="105984"/>
    <lineage>
        <taxon>Eukaryota</taxon>
        <taxon>Fungi</taxon>
        <taxon>Dikarya</taxon>
        <taxon>Basidiomycota</taxon>
        <taxon>Agaricomycotina</taxon>
        <taxon>Tremellomycetes</taxon>
        <taxon>Trichosporonales</taxon>
        <taxon>Trichosporonaceae</taxon>
        <taxon>Apiotrichum</taxon>
    </lineage>
</organism>
<sequence length="474" mass="52219">MASGENIVAMASSNSSPGAIPRTSSASSPTSIDLTTLFAPPFFFAPFNRLHERNLLVAEPLGKDPVVWFCYAILPTLCLLVQAYLILTPGTRKHRRAMGAVTVGVMWGAWTSWRFHEFEFNAFNCGITIVFIHLAIKAIEWTLLEHHLVDPRMAAGRPKLVAAMDLCMNSRLLGLGAMGLDTLAGPPNATLKAVHIERHLPKPSGRPTSRLGAIARHMVWVIGYYLFMDALLATFRRVGGPLLLPGPVGAVKAYSYSSRFIMFPGVLDIEPYPFLVAYAVQACVPGIICGGLQLGYHLAAVVCLSSTFWEVDSWDVDLFDGPWKAQSLIDLWGKRWHQLFRHQFVICSAATLWLLRLPNTPYLLFPLTFLFSGALHSLGELNMSSPVPQPFKLAAFFALTGVACMLEVVFKAITGKRVKGVAGRIWMWLFMFVVGRVAVDAWLDAGVAGCPLLPPGGPGEYVADWMLKYVFHEK</sequence>
<dbReference type="InterPro" id="IPR044851">
    <property type="entry name" value="Wax_synthase"/>
</dbReference>
<dbReference type="Pfam" id="PF13813">
    <property type="entry name" value="MBOAT_2"/>
    <property type="match status" value="1"/>
</dbReference>
<feature type="transmembrane region" description="Helical" evidence="8">
    <location>
        <begin position="362"/>
        <end position="379"/>
    </location>
</feature>
<evidence type="ECO:0000313" key="10">
    <source>
        <dbReference type="EMBL" id="RSH84981.1"/>
    </source>
</evidence>
<keyword evidence="11" id="KW-1185">Reference proteome</keyword>
<reference evidence="10 11" key="1">
    <citation type="submission" date="2018-11" db="EMBL/GenBank/DDBJ databases">
        <title>Genome sequence of Apiotrichum porosum DSM 27194.</title>
        <authorList>
            <person name="Aliyu H."/>
            <person name="Gorte O."/>
            <person name="Ochsenreither K."/>
        </authorList>
    </citation>
    <scope>NUCLEOTIDE SEQUENCE [LARGE SCALE GENOMIC DNA]</scope>
    <source>
        <strain evidence="10 11">DSM 27194</strain>
    </source>
</reference>
<evidence type="ECO:0000256" key="7">
    <source>
        <dbReference type="ARBA" id="ARBA00023136"/>
    </source>
</evidence>
<comment type="subcellular location">
    <subcellularLocation>
        <location evidence="1">Membrane</location>
        <topology evidence="1">Multi-pass membrane protein</topology>
    </subcellularLocation>
</comment>
<dbReference type="GO" id="GO:0008374">
    <property type="term" value="F:O-acyltransferase activity"/>
    <property type="evidence" value="ECO:0007669"/>
    <property type="project" value="InterPro"/>
</dbReference>
<evidence type="ECO:0000256" key="4">
    <source>
        <dbReference type="ARBA" id="ARBA00022679"/>
    </source>
</evidence>
<dbReference type="InterPro" id="IPR032805">
    <property type="entry name" value="Wax_synthase_dom"/>
</dbReference>
<evidence type="ECO:0000256" key="8">
    <source>
        <dbReference type="SAM" id="Phobius"/>
    </source>
</evidence>
<keyword evidence="7 8" id="KW-0472">Membrane</keyword>
<feature type="transmembrane region" description="Helical" evidence="8">
    <location>
        <begin position="218"/>
        <end position="235"/>
    </location>
</feature>
<evidence type="ECO:0000256" key="1">
    <source>
        <dbReference type="ARBA" id="ARBA00004141"/>
    </source>
</evidence>
<evidence type="ECO:0000256" key="6">
    <source>
        <dbReference type="ARBA" id="ARBA00022989"/>
    </source>
</evidence>
<comment type="pathway">
    <text evidence="2">Secondary metabolite biosynthesis.</text>
</comment>
<accession>A0A427Y1M2</accession>
<dbReference type="GO" id="GO:0006629">
    <property type="term" value="P:lipid metabolic process"/>
    <property type="evidence" value="ECO:0007669"/>
    <property type="project" value="InterPro"/>
</dbReference>